<dbReference type="InterPro" id="IPR036412">
    <property type="entry name" value="HAD-like_sf"/>
</dbReference>
<proteinExistence type="predicted"/>
<keyword evidence="2" id="KW-1185">Reference proteome</keyword>
<gene>
    <name evidence="1" type="ORF">HPB51_002673</name>
</gene>
<dbReference type="InterPro" id="IPR023214">
    <property type="entry name" value="HAD_sf"/>
</dbReference>
<protein>
    <submittedName>
        <fullName evidence="1">Uncharacterized protein</fullName>
    </submittedName>
</protein>
<dbReference type="PANTHER" id="PTHR18901:SF38">
    <property type="entry name" value="PSEUDOURIDINE-5'-PHOSPHATASE"/>
    <property type="match status" value="1"/>
</dbReference>
<dbReference type="GO" id="GO:0016791">
    <property type="term" value="F:phosphatase activity"/>
    <property type="evidence" value="ECO:0007669"/>
    <property type="project" value="TreeGrafter"/>
</dbReference>
<evidence type="ECO:0000313" key="2">
    <source>
        <dbReference type="Proteomes" id="UP000821866"/>
    </source>
</evidence>
<dbReference type="AlphaFoldDB" id="A0A9J6EQ08"/>
<dbReference type="Proteomes" id="UP000821866">
    <property type="component" value="Chromosome 10"/>
</dbReference>
<dbReference type="Pfam" id="PF00702">
    <property type="entry name" value="Hydrolase"/>
    <property type="match status" value="1"/>
</dbReference>
<dbReference type="Gene3D" id="3.40.50.1000">
    <property type="entry name" value="HAD superfamily/HAD-like"/>
    <property type="match status" value="1"/>
</dbReference>
<organism evidence="1 2">
    <name type="scientific">Rhipicephalus microplus</name>
    <name type="common">Cattle tick</name>
    <name type="synonym">Boophilus microplus</name>
    <dbReference type="NCBI Taxonomy" id="6941"/>
    <lineage>
        <taxon>Eukaryota</taxon>
        <taxon>Metazoa</taxon>
        <taxon>Ecdysozoa</taxon>
        <taxon>Arthropoda</taxon>
        <taxon>Chelicerata</taxon>
        <taxon>Arachnida</taxon>
        <taxon>Acari</taxon>
        <taxon>Parasitiformes</taxon>
        <taxon>Ixodida</taxon>
        <taxon>Ixodoidea</taxon>
        <taxon>Ixodidae</taxon>
        <taxon>Rhipicephalinae</taxon>
        <taxon>Rhipicephalus</taxon>
        <taxon>Boophilus</taxon>
    </lineage>
</organism>
<dbReference type="EMBL" id="JABSTU010000002">
    <property type="protein sequence ID" value="KAH8036619.1"/>
    <property type="molecule type" value="Genomic_DNA"/>
</dbReference>
<accession>A0A9J6EQ08</accession>
<reference evidence="1" key="1">
    <citation type="journal article" date="2020" name="Cell">
        <title>Large-Scale Comparative Analyses of Tick Genomes Elucidate Their Genetic Diversity and Vector Capacities.</title>
        <authorList>
            <consortium name="Tick Genome and Microbiome Consortium (TIGMIC)"/>
            <person name="Jia N."/>
            <person name="Wang J."/>
            <person name="Shi W."/>
            <person name="Du L."/>
            <person name="Sun Y."/>
            <person name="Zhan W."/>
            <person name="Jiang J.F."/>
            <person name="Wang Q."/>
            <person name="Zhang B."/>
            <person name="Ji P."/>
            <person name="Bell-Sakyi L."/>
            <person name="Cui X.M."/>
            <person name="Yuan T.T."/>
            <person name="Jiang B.G."/>
            <person name="Yang W.F."/>
            <person name="Lam T.T."/>
            <person name="Chang Q.C."/>
            <person name="Ding S.J."/>
            <person name="Wang X.J."/>
            <person name="Zhu J.G."/>
            <person name="Ruan X.D."/>
            <person name="Zhao L."/>
            <person name="Wei J.T."/>
            <person name="Ye R.Z."/>
            <person name="Que T.C."/>
            <person name="Du C.H."/>
            <person name="Zhou Y.H."/>
            <person name="Cheng J.X."/>
            <person name="Dai P.F."/>
            <person name="Guo W.B."/>
            <person name="Han X.H."/>
            <person name="Huang E.J."/>
            <person name="Li L.F."/>
            <person name="Wei W."/>
            <person name="Gao Y.C."/>
            <person name="Liu J.Z."/>
            <person name="Shao H.Z."/>
            <person name="Wang X."/>
            <person name="Wang C.C."/>
            <person name="Yang T.C."/>
            <person name="Huo Q.B."/>
            <person name="Li W."/>
            <person name="Chen H.Y."/>
            <person name="Chen S.E."/>
            <person name="Zhou L.G."/>
            <person name="Ni X.B."/>
            <person name="Tian J.H."/>
            <person name="Sheng Y."/>
            <person name="Liu T."/>
            <person name="Pan Y.S."/>
            <person name="Xia L.Y."/>
            <person name="Li J."/>
            <person name="Zhao F."/>
            <person name="Cao W.C."/>
        </authorList>
    </citation>
    <scope>NUCLEOTIDE SEQUENCE</scope>
    <source>
        <strain evidence="1">Rmic-2018</strain>
    </source>
</reference>
<name>A0A9J6EQ08_RHIMP</name>
<sequence length="135" mass="15005">MASLLQWPLLPRKQHVHGSARATKRAAFRNPTRHLIEARQENPLSRGAERLLRHPKAHGVPMAVATSTTPALFDLKMSQHRDLVTLFQHVVCTGGCAKVKRGKVHPDIFLVAAAIFDEKPPPGKVEWASDAVHIY</sequence>
<comment type="caution">
    <text evidence="1">The sequence shown here is derived from an EMBL/GenBank/DDBJ whole genome shotgun (WGS) entry which is preliminary data.</text>
</comment>
<dbReference type="SUPFAM" id="SSF56784">
    <property type="entry name" value="HAD-like"/>
    <property type="match status" value="1"/>
</dbReference>
<evidence type="ECO:0000313" key="1">
    <source>
        <dbReference type="EMBL" id="KAH8036619.1"/>
    </source>
</evidence>
<dbReference type="VEuPathDB" id="VectorBase:LOC119179050"/>
<reference evidence="1" key="2">
    <citation type="submission" date="2021-09" db="EMBL/GenBank/DDBJ databases">
        <authorList>
            <person name="Jia N."/>
            <person name="Wang J."/>
            <person name="Shi W."/>
            <person name="Du L."/>
            <person name="Sun Y."/>
            <person name="Zhan W."/>
            <person name="Jiang J."/>
            <person name="Wang Q."/>
            <person name="Zhang B."/>
            <person name="Ji P."/>
            <person name="Sakyi L.B."/>
            <person name="Cui X."/>
            <person name="Yuan T."/>
            <person name="Jiang B."/>
            <person name="Yang W."/>
            <person name="Lam T.T.-Y."/>
            <person name="Chang Q."/>
            <person name="Ding S."/>
            <person name="Wang X."/>
            <person name="Zhu J."/>
            <person name="Ruan X."/>
            <person name="Zhao L."/>
            <person name="Wei J."/>
            <person name="Que T."/>
            <person name="Du C."/>
            <person name="Cheng J."/>
            <person name="Dai P."/>
            <person name="Han X."/>
            <person name="Huang E."/>
            <person name="Gao Y."/>
            <person name="Liu J."/>
            <person name="Shao H."/>
            <person name="Ye R."/>
            <person name="Li L."/>
            <person name="Wei W."/>
            <person name="Wang X."/>
            <person name="Wang C."/>
            <person name="Huo Q."/>
            <person name="Li W."/>
            <person name="Guo W."/>
            <person name="Chen H."/>
            <person name="Chen S."/>
            <person name="Zhou L."/>
            <person name="Zhou L."/>
            <person name="Ni X."/>
            <person name="Tian J."/>
            <person name="Zhou Y."/>
            <person name="Sheng Y."/>
            <person name="Liu T."/>
            <person name="Pan Y."/>
            <person name="Xia L."/>
            <person name="Li J."/>
            <person name="Zhao F."/>
            <person name="Cao W."/>
        </authorList>
    </citation>
    <scope>NUCLEOTIDE SEQUENCE</scope>
    <source>
        <strain evidence="1">Rmic-2018</strain>
        <tissue evidence="1">Larvae</tissue>
    </source>
</reference>
<dbReference type="PANTHER" id="PTHR18901">
    <property type="entry name" value="2-DEOXYGLUCOSE-6-PHOSPHATE PHOSPHATASE 2"/>
    <property type="match status" value="1"/>
</dbReference>